<evidence type="ECO:0000256" key="10">
    <source>
        <dbReference type="ARBA" id="ARBA00032837"/>
    </source>
</evidence>
<dbReference type="InterPro" id="IPR001731">
    <property type="entry name" value="ALAD"/>
</dbReference>
<comment type="function">
    <text evidence="9">Catalyzes an early step in the biosynthesis of tetrapyrroles. Binds two molecules of 5-aminolevulinate per subunit, each at a distinct site, and catalyzes their condensation to form porphobilinogen.</text>
</comment>
<name>A0ABW4YLL7_9BACL</name>
<proteinExistence type="inferred from homology"/>
<evidence type="ECO:0000256" key="11">
    <source>
        <dbReference type="ARBA" id="ARBA00047651"/>
    </source>
</evidence>
<evidence type="ECO:0000256" key="7">
    <source>
        <dbReference type="ARBA" id="ARBA00023239"/>
    </source>
</evidence>
<organism evidence="12 13">
    <name type="scientific">Paenibacillus yanchengensis</name>
    <dbReference type="NCBI Taxonomy" id="2035833"/>
    <lineage>
        <taxon>Bacteria</taxon>
        <taxon>Bacillati</taxon>
        <taxon>Bacillota</taxon>
        <taxon>Bacilli</taxon>
        <taxon>Bacillales</taxon>
        <taxon>Paenibacillaceae</taxon>
        <taxon>Paenibacillus</taxon>
    </lineage>
</organism>
<evidence type="ECO:0000313" key="13">
    <source>
        <dbReference type="Proteomes" id="UP001597362"/>
    </source>
</evidence>
<dbReference type="InterPro" id="IPR013785">
    <property type="entry name" value="Aldolase_TIM"/>
</dbReference>
<evidence type="ECO:0000256" key="1">
    <source>
        <dbReference type="ARBA" id="ARBA00004694"/>
    </source>
</evidence>
<evidence type="ECO:0000256" key="8">
    <source>
        <dbReference type="ARBA" id="ARBA00023244"/>
    </source>
</evidence>
<comment type="catalytic activity">
    <reaction evidence="11">
        <text>2 5-aminolevulinate = porphobilinogen + 2 H2O + H(+)</text>
        <dbReference type="Rhea" id="RHEA:24064"/>
        <dbReference type="ChEBI" id="CHEBI:15377"/>
        <dbReference type="ChEBI" id="CHEBI:15378"/>
        <dbReference type="ChEBI" id="CHEBI:58126"/>
        <dbReference type="ChEBI" id="CHEBI:356416"/>
        <dbReference type="EC" id="4.2.1.24"/>
    </reaction>
</comment>
<comment type="pathway">
    <text evidence="1">Porphyrin-containing compound metabolism; protoporphyrin-IX biosynthesis; coproporphyrinogen-III from 5-aminolevulinate: step 1/4.</text>
</comment>
<dbReference type="RefSeq" id="WP_377773014.1">
    <property type="nucleotide sequence ID" value="NZ_JBHUHO010000031.1"/>
</dbReference>
<comment type="subunit">
    <text evidence="3">Homooctamer.</text>
</comment>
<dbReference type="PANTHER" id="PTHR11458">
    <property type="entry name" value="DELTA-AMINOLEVULINIC ACID DEHYDRATASE"/>
    <property type="match status" value="1"/>
</dbReference>
<dbReference type="EC" id="4.2.1.24" evidence="4"/>
<evidence type="ECO:0000256" key="4">
    <source>
        <dbReference type="ARBA" id="ARBA00012053"/>
    </source>
</evidence>
<accession>A0ABW4YLL7</accession>
<evidence type="ECO:0000256" key="6">
    <source>
        <dbReference type="ARBA" id="ARBA00023133"/>
    </source>
</evidence>
<sequence>MVQIKQGKKENIIKDLYSEEEFLFMSGHGLASRRLSSKCEVEILPNTFSQPIDVDINLRGNVAKNMINMPEYPYRSVENTIEYIQELKSYGITSVILRPVGNRGDLSSEQVLLNQKEILKMIRTQFPKGDIKITVDPFNVALNADGTWGIMNKNGEINYIETCELISKIAIEYSSVGIDEILTLGRIEGEVEITRKTLEMINSDIKIKSFSQNTETSNAYIYLNDIPQYTETGQKILIGNFVEMNLQTLIDIWEGTDIVVVKPIENLHLILMTKLFIQDKSNIVNFLNSPETYKTLIHNSKAQEKINSILSDLEGFYEKCKKIKVGSYSVSGTYYLQKKLQIEKNEDFSFAMMNELVRNAASAANGYLDHIIDRNALWFIKKLKRS</sequence>
<dbReference type="Pfam" id="PF00490">
    <property type="entry name" value="ALAD"/>
    <property type="match status" value="1"/>
</dbReference>
<evidence type="ECO:0000256" key="2">
    <source>
        <dbReference type="ARBA" id="ARBA00008055"/>
    </source>
</evidence>
<dbReference type="Gene3D" id="3.20.20.70">
    <property type="entry name" value="Aldolase class I"/>
    <property type="match status" value="1"/>
</dbReference>
<comment type="similarity">
    <text evidence="2">Belongs to the ALAD family.</text>
</comment>
<gene>
    <name evidence="12" type="ORF">ACFSJH_12940</name>
</gene>
<keyword evidence="8" id="KW-0627">Porphyrin biosynthesis</keyword>
<keyword evidence="6" id="KW-0350">Heme biosynthesis</keyword>
<evidence type="ECO:0000313" key="12">
    <source>
        <dbReference type="EMBL" id="MFD2116630.1"/>
    </source>
</evidence>
<evidence type="ECO:0000256" key="3">
    <source>
        <dbReference type="ARBA" id="ARBA00011823"/>
    </source>
</evidence>
<comment type="caution">
    <text evidence="12">The sequence shown here is derived from an EMBL/GenBank/DDBJ whole genome shotgun (WGS) entry which is preliminary data.</text>
</comment>
<dbReference type="Proteomes" id="UP001597362">
    <property type="component" value="Unassembled WGS sequence"/>
</dbReference>
<protein>
    <recommendedName>
        <fullName evidence="5">Delta-aminolevulinic acid dehydratase</fullName>
        <ecNumber evidence="4">4.2.1.24</ecNumber>
    </recommendedName>
    <alternativeName>
        <fullName evidence="10">Porphobilinogen synthase</fullName>
    </alternativeName>
</protein>
<dbReference type="EMBL" id="JBHUHO010000031">
    <property type="protein sequence ID" value="MFD2116630.1"/>
    <property type="molecule type" value="Genomic_DNA"/>
</dbReference>
<dbReference type="PANTHER" id="PTHR11458:SF0">
    <property type="entry name" value="DELTA-AMINOLEVULINIC ACID DEHYDRATASE"/>
    <property type="match status" value="1"/>
</dbReference>
<reference evidence="13" key="1">
    <citation type="journal article" date="2019" name="Int. J. Syst. Evol. Microbiol.">
        <title>The Global Catalogue of Microorganisms (GCM) 10K type strain sequencing project: providing services to taxonomists for standard genome sequencing and annotation.</title>
        <authorList>
            <consortium name="The Broad Institute Genomics Platform"/>
            <consortium name="The Broad Institute Genome Sequencing Center for Infectious Disease"/>
            <person name="Wu L."/>
            <person name="Ma J."/>
        </authorList>
    </citation>
    <scope>NUCLEOTIDE SEQUENCE [LARGE SCALE GENOMIC DNA]</scope>
    <source>
        <strain evidence="13">GH52</strain>
    </source>
</reference>
<keyword evidence="7" id="KW-0456">Lyase</keyword>
<evidence type="ECO:0000256" key="9">
    <source>
        <dbReference type="ARBA" id="ARBA00025628"/>
    </source>
</evidence>
<keyword evidence="13" id="KW-1185">Reference proteome</keyword>
<evidence type="ECO:0000256" key="5">
    <source>
        <dbReference type="ARBA" id="ARBA00020771"/>
    </source>
</evidence>
<dbReference type="SUPFAM" id="SSF51569">
    <property type="entry name" value="Aldolase"/>
    <property type="match status" value="1"/>
</dbReference>